<reference evidence="3" key="1">
    <citation type="submission" date="2022-07" db="EMBL/GenBank/DDBJ databases">
        <title>Phylogenomic reconstructions and comparative analyses of Kickxellomycotina fungi.</title>
        <authorList>
            <person name="Reynolds N.K."/>
            <person name="Stajich J.E."/>
            <person name="Barry K."/>
            <person name="Grigoriev I.V."/>
            <person name="Crous P."/>
            <person name="Smith M.E."/>
        </authorList>
    </citation>
    <scope>NUCLEOTIDE SEQUENCE</scope>
    <source>
        <strain evidence="3">NBRC 32514</strain>
    </source>
</reference>
<accession>A0A9W7Y207</accession>
<keyword evidence="2" id="KW-0732">Signal</keyword>
<gene>
    <name evidence="3" type="ORF">LPJ53_003454</name>
</gene>
<proteinExistence type="predicted"/>
<organism evidence="3 4">
    <name type="scientific">Coemansia erecta</name>
    <dbReference type="NCBI Taxonomy" id="147472"/>
    <lineage>
        <taxon>Eukaryota</taxon>
        <taxon>Fungi</taxon>
        <taxon>Fungi incertae sedis</taxon>
        <taxon>Zoopagomycota</taxon>
        <taxon>Kickxellomycotina</taxon>
        <taxon>Kickxellomycetes</taxon>
        <taxon>Kickxellales</taxon>
        <taxon>Kickxellaceae</taxon>
        <taxon>Coemansia</taxon>
    </lineage>
</organism>
<feature type="compositionally biased region" description="Basic and acidic residues" evidence="1">
    <location>
        <begin position="80"/>
        <end position="99"/>
    </location>
</feature>
<dbReference type="AlphaFoldDB" id="A0A9W7Y207"/>
<evidence type="ECO:0000313" key="4">
    <source>
        <dbReference type="Proteomes" id="UP001149813"/>
    </source>
</evidence>
<feature type="region of interest" description="Disordered" evidence="1">
    <location>
        <begin position="23"/>
        <end position="109"/>
    </location>
</feature>
<keyword evidence="4" id="KW-1185">Reference proteome</keyword>
<protein>
    <submittedName>
        <fullName evidence="3">Uncharacterized protein</fullName>
    </submittedName>
</protein>
<feature type="compositionally biased region" description="Basic and acidic residues" evidence="1">
    <location>
        <begin position="55"/>
        <end position="69"/>
    </location>
</feature>
<evidence type="ECO:0000256" key="1">
    <source>
        <dbReference type="SAM" id="MobiDB-lite"/>
    </source>
</evidence>
<name>A0A9W7Y207_9FUNG</name>
<feature type="chain" id="PRO_5040879396" evidence="2">
    <location>
        <begin position="21"/>
        <end position="131"/>
    </location>
</feature>
<comment type="caution">
    <text evidence="3">The sequence shown here is derived from an EMBL/GenBank/DDBJ whole genome shotgun (WGS) entry which is preliminary data.</text>
</comment>
<feature type="compositionally biased region" description="Polar residues" evidence="1">
    <location>
        <begin position="31"/>
        <end position="44"/>
    </location>
</feature>
<dbReference type="EMBL" id="JANBOJ010000131">
    <property type="protein sequence ID" value="KAJ1722085.1"/>
    <property type="molecule type" value="Genomic_DNA"/>
</dbReference>
<evidence type="ECO:0000256" key="2">
    <source>
        <dbReference type="SAM" id="SignalP"/>
    </source>
</evidence>
<feature type="signal peptide" evidence="2">
    <location>
        <begin position="1"/>
        <end position="20"/>
    </location>
</feature>
<evidence type="ECO:0000313" key="3">
    <source>
        <dbReference type="EMBL" id="KAJ1722085.1"/>
    </source>
</evidence>
<sequence>MKSAQFAVAATFALVAVVSAQNPGAQHPEVISNSAAAPKATSSVGAAGKPAAKADQAHAKDAAASDKKPAATNIVVPNDKQNKIAKDVGKDKKNAKQAKDNVPAPDANAASSQIAISGALLGAAAAIGALL</sequence>
<dbReference type="Proteomes" id="UP001149813">
    <property type="component" value="Unassembled WGS sequence"/>
</dbReference>